<protein>
    <recommendedName>
        <fullName evidence="1">Phosphoadenosine phosphosulphate reductase domain-containing protein</fullName>
    </recommendedName>
</protein>
<keyword evidence="3" id="KW-1185">Reference proteome</keyword>
<dbReference type="Pfam" id="PF01507">
    <property type="entry name" value="PAPS_reduct"/>
    <property type="match status" value="1"/>
</dbReference>
<dbReference type="PANTHER" id="PTHR43196:SF2">
    <property type="entry name" value="PHOSPHOADENOSINE PHOSPHOSULFATE REDUCTASE"/>
    <property type="match status" value="1"/>
</dbReference>
<proteinExistence type="predicted"/>
<dbReference type="Proteomes" id="UP001428290">
    <property type="component" value="Unassembled WGS sequence"/>
</dbReference>
<dbReference type="InterPro" id="IPR002500">
    <property type="entry name" value="PAPS_reduct_dom"/>
</dbReference>
<accession>A0ABP9WW19</accession>
<comment type="caution">
    <text evidence="2">The sequence shown here is derived from an EMBL/GenBank/DDBJ whole genome shotgun (WGS) entry which is preliminary data.</text>
</comment>
<dbReference type="SUPFAM" id="SSF52402">
    <property type="entry name" value="Adenine nucleotide alpha hydrolases-like"/>
    <property type="match status" value="1"/>
</dbReference>
<dbReference type="RefSeq" id="WP_345720408.1">
    <property type="nucleotide sequence ID" value="NZ_BAABRU010000002.1"/>
</dbReference>
<gene>
    <name evidence="2" type="ORF">Hgul01_00548</name>
</gene>
<dbReference type="InterPro" id="IPR050128">
    <property type="entry name" value="Sulfate_adenylyltrnsfr_sub2"/>
</dbReference>
<dbReference type="Gene3D" id="3.40.50.620">
    <property type="entry name" value="HUPs"/>
    <property type="match status" value="1"/>
</dbReference>
<name>A0ABP9WW19_9CHLR</name>
<sequence>MTDHEADFREWAARPGRHIVSLSGGKDSTALAIYLHDKIPQLEYVFCDTHEELKETYEYLDRLEAYLQKPIIRLNAERGFSHWLDMYGGMLPSAQVRWCTRKLKIEPFEAYVGSDQVWSYIGIRADEQRSGYDSSKPNIHPVYPYKEHGLRIADIERILEESGIGLPEYYSWRQRSGCYFCFFQRAGEWAGLRKEHPELFEKAKDFENQRGGENFYWRQNESLVELEKPERLAQIRRDHQQRIEEERKRRPNQSLIALIGSALDAEDDEVGCDICHL</sequence>
<reference evidence="2 3" key="1">
    <citation type="submission" date="2024-02" db="EMBL/GenBank/DDBJ databases">
        <title>Herpetosiphon gulosus NBRC 112829.</title>
        <authorList>
            <person name="Ichikawa N."/>
            <person name="Katano-Makiyama Y."/>
            <person name="Hidaka K."/>
        </authorList>
    </citation>
    <scope>NUCLEOTIDE SEQUENCE [LARGE SCALE GENOMIC DNA]</scope>
    <source>
        <strain evidence="2 3">NBRC 112829</strain>
    </source>
</reference>
<dbReference type="InterPro" id="IPR014729">
    <property type="entry name" value="Rossmann-like_a/b/a_fold"/>
</dbReference>
<evidence type="ECO:0000313" key="2">
    <source>
        <dbReference type="EMBL" id="GAA5526768.1"/>
    </source>
</evidence>
<feature type="domain" description="Phosphoadenosine phosphosulphate reductase" evidence="1">
    <location>
        <begin position="18"/>
        <end position="130"/>
    </location>
</feature>
<dbReference type="PANTHER" id="PTHR43196">
    <property type="entry name" value="SULFATE ADENYLYLTRANSFERASE SUBUNIT 2"/>
    <property type="match status" value="1"/>
</dbReference>
<evidence type="ECO:0000313" key="3">
    <source>
        <dbReference type="Proteomes" id="UP001428290"/>
    </source>
</evidence>
<dbReference type="EMBL" id="BAABRU010000002">
    <property type="protein sequence ID" value="GAA5526768.1"/>
    <property type="molecule type" value="Genomic_DNA"/>
</dbReference>
<evidence type="ECO:0000259" key="1">
    <source>
        <dbReference type="Pfam" id="PF01507"/>
    </source>
</evidence>
<organism evidence="2 3">
    <name type="scientific">Herpetosiphon gulosus</name>
    <dbReference type="NCBI Taxonomy" id="1973496"/>
    <lineage>
        <taxon>Bacteria</taxon>
        <taxon>Bacillati</taxon>
        <taxon>Chloroflexota</taxon>
        <taxon>Chloroflexia</taxon>
        <taxon>Herpetosiphonales</taxon>
        <taxon>Herpetosiphonaceae</taxon>
        <taxon>Herpetosiphon</taxon>
    </lineage>
</organism>